<dbReference type="EMBL" id="BAAAPW010000002">
    <property type="protein sequence ID" value="GAA2033541.1"/>
    <property type="molecule type" value="Genomic_DNA"/>
</dbReference>
<organism evidence="2 3">
    <name type="scientific">Agromyces tropicus</name>
    <dbReference type="NCBI Taxonomy" id="555371"/>
    <lineage>
        <taxon>Bacteria</taxon>
        <taxon>Bacillati</taxon>
        <taxon>Actinomycetota</taxon>
        <taxon>Actinomycetes</taxon>
        <taxon>Micrococcales</taxon>
        <taxon>Microbacteriaceae</taxon>
        <taxon>Agromyces</taxon>
    </lineage>
</organism>
<protein>
    <submittedName>
        <fullName evidence="2">Cupin domain-containing protein</fullName>
    </submittedName>
</protein>
<dbReference type="InterPro" id="IPR013096">
    <property type="entry name" value="Cupin_2"/>
</dbReference>
<dbReference type="PANTHER" id="PTHR36114">
    <property type="entry name" value="16.7 KDA PROTEIN IN WHIE LOCUS"/>
    <property type="match status" value="1"/>
</dbReference>
<dbReference type="Proteomes" id="UP001501196">
    <property type="component" value="Unassembled WGS sequence"/>
</dbReference>
<dbReference type="SUPFAM" id="SSF51182">
    <property type="entry name" value="RmlC-like cupins"/>
    <property type="match status" value="1"/>
</dbReference>
<dbReference type="InterPro" id="IPR011051">
    <property type="entry name" value="RmlC_Cupin_sf"/>
</dbReference>
<sequence>MQDDVRNLHRALDSFGEHWSPRRLATMNDVDVKVFKALGEFTWHSHPDTDELFLVLSGRLVIQLREGDVELGPGDVYVVPRGVEHCPRADDEVQALLIEPVGTVNTGDAPSARTAAVRELD</sequence>
<name>A0ABN2UDI5_9MICO</name>
<accession>A0ABN2UDI5</accession>
<dbReference type="RefSeq" id="WP_344371765.1">
    <property type="nucleotide sequence ID" value="NZ_BAAAPW010000002.1"/>
</dbReference>
<reference evidence="2 3" key="1">
    <citation type="journal article" date="2019" name="Int. J. Syst. Evol. Microbiol.">
        <title>The Global Catalogue of Microorganisms (GCM) 10K type strain sequencing project: providing services to taxonomists for standard genome sequencing and annotation.</title>
        <authorList>
            <consortium name="The Broad Institute Genomics Platform"/>
            <consortium name="The Broad Institute Genome Sequencing Center for Infectious Disease"/>
            <person name="Wu L."/>
            <person name="Ma J."/>
        </authorList>
    </citation>
    <scope>NUCLEOTIDE SEQUENCE [LARGE SCALE GENOMIC DNA]</scope>
    <source>
        <strain evidence="2 3">JCM 15672</strain>
    </source>
</reference>
<evidence type="ECO:0000259" key="1">
    <source>
        <dbReference type="Pfam" id="PF07883"/>
    </source>
</evidence>
<keyword evidence="3" id="KW-1185">Reference proteome</keyword>
<dbReference type="InterPro" id="IPR014710">
    <property type="entry name" value="RmlC-like_jellyroll"/>
</dbReference>
<proteinExistence type="predicted"/>
<gene>
    <name evidence="2" type="ORF">GCM10009819_17040</name>
</gene>
<feature type="domain" description="Cupin type-2" evidence="1">
    <location>
        <begin position="39"/>
        <end position="97"/>
    </location>
</feature>
<evidence type="ECO:0000313" key="3">
    <source>
        <dbReference type="Proteomes" id="UP001501196"/>
    </source>
</evidence>
<dbReference type="Gene3D" id="2.60.120.10">
    <property type="entry name" value="Jelly Rolls"/>
    <property type="match status" value="1"/>
</dbReference>
<comment type="caution">
    <text evidence="2">The sequence shown here is derived from an EMBL/GenBank/DDBJ whole genome shotgun (WGS) entry which is preliminary data.</text>
</comment>
<dbReference type="InterPro" id="IPR052044">
    <property type="entry name" value="PKS_Associated_Protein"/>
</dbReference>
<dbReference type="CDD" id="cd02226">
    <property type="entry name" value="cupin_YdbB-like"/>
    <property type="match status" value="1"/>
</dbReference>
<dbReference type="Pfam" id="PF07883">
    <property type="entry name" value="Cupin_2"/>
    <property type="match status" value="1"/>
</dbReference>
<evidence type="ECO:0000313" key="2">
    <source>
        <dbReference type="EMBL" id="GAA2033541.1"/>
    </source>
</evidence>
<dbReference type="PANTHER" id="PTHR36114:SF1">
    <property type="entry name" value="16.7 KDA PROTEIN IN WHIE LOCUS"/>
    <property type="match status" value="1"/>
</dbReference>